<reference evidence="1" key="2">
    <citation type="journal article" date="2022" name="New Phytol.">
        <title>Evolutionary transition to the ectomycorrhizal habit in the genomes of a hyperdiverse lineage of mushroom-forming fungi.</title>
        <authorList>
            <person name="Looney B."/>
            <person name="Miyauchi S."/>
            <person name="Morin E."/>
            <person name="Drula E."/>
            <person name="Courty P.E."/>
            <person name="Kohler A."/>
            <person name="Kuo A."/>
            <person name="LaButti K."/>
            <person name="Pangilinan J."/>
            <person name="Lipzen A."/>
            <person name="Riley R."/>
            <person name="Andreopoulos W."/>
            <person name="He G."/>
            <person name="Johnson J."/>
            <person name="Nolan M."/>
            <person name="Tritt A."/>
            <person name="Barry K.W."/>
            <person name="Grigoriev I.V."/>
            <person name="Nagy L.G."/>
            <person name="Hibbett D."/>
            <person name="Henrissat B."/>
            <person name="Matheny P.B."/>
            <person name="Labbe J."/>
            <person name="Martin F.M."/>
        </authorList>
    </citation>
    <scope>NUCLEOTIDE SEQUENCE</scope>
    <source>
        <strain evidence="1">HHB10654</strain>
    </source>
</reference>
<evidence type="ECO:0000313" key="1">
    <source>
        <dbReference type="EMBL" id="KAI0067102.1"/>
    </source>
</evidence>
<name>A0ACB8TFA2_9AGAM</name>
<keyword evidence="2" id="KW-1185">Reference proteome</keyword>
<organism evidence="1 2">
    <name type="scientific">Artomyces pyxidatus</name>
    <dbReference type="NCBI Taxonomy" id="48021"/>
    <lineage>
        <taxon>Eukaryota</taxon>
        <taxon>Fungi</taxon>
        <taxon>Dikarya</taxon>
        <taxon>Basidiomycota</taxon>
        <taxon>Agaricomycotina</taxon>
        <taxon>Agaricomycetes</taxon>
        <taxon>Russulales</taxon>
        <taxon>Auriscalpiaceae</taxon>
        <taxon>Artomyces</taxon>
    </lineage>
</organism>
<evidence type="ECO:0000313" key="2">
    <source>
        <dbReference type="Proteomes" id="UP000814140"/>
    </source>
</evidence>
<gene>
    <name evidence="1" type="ORF">BV25DRAFT_1820269</name>
</gene>
<feature type="non-terminal residue" evidence="1">
    <location>
        <position position="262"/>
    </location>
</feature>
<sequence length="262" mass="27974">MPTDFVIIGAGVIGSTAAFYLSNHPNVSSTSITFIKASTSGAAQGASGKAGGLVAKWAYPKALAEVSFKEHMRLAERFDGERKWGWRYVSAGEWVGRGRDPALPSPSHNDLKDMKKTGLPEDLRWISETMTDKYVPIASPGDTAQVHPYLFTTNILDVAVEKGVRFVQGAVTSLDIVSGHVRGVRYIPHGSMEDVYLPSDCVILAAGAWSQALLPSLNISGLCGHSIVIRTPRALPADAISPYALFTSISLPPRGGASPRVV</sequence>
<comment type="caution">
    <text evidence="1">The sequence shown here is derived from an EMBL/GenBank/DDBJ whole genome shotgun (WGS) entry which is preliminary data.</text>
</comment>
<reference evidence="1" key="1">
    <citation type="submission" date="2021-03" db="EMBL/GenBank/DDBJ databases">
        <authorList>
            <consortium name="DOE Joint Genome Institute"/>
            <person name="Ahrendt S."/>
            <person name="Looney B.P."/>
            <person name="Miyauchi S."/>
            <person name="Morin E."/>
            <person name="Drula E."/>
            <person name="Courty P.E."/>
            <person name="Chicoki N."/>
            <person name="Fauchery L."/>
            <person name="Kohler A."/>
            <person name="Kuo A."/>
            <person name="Labutti K."/>
            <person name="Pangilinan J."/>
            <person name="Lipzen A."/>
            <person name="Riley R."/>
            <person name="Andreopoulos W."/>
            <person name="He G."/>
            <person name="Johnson J."/>
            <person name="Barry K.W."/>
            <person name="Grigoriev I.V."/>
            <person name="Nagy L."/>
            <person name="Hibbett D."/>
            <person name="Henrissat B."/>
            <person name="Matheny P.B."/>
            <person name="Labbe J."/>
            <person name="Martin F."/>
        </authorList>
    </citation>
    <scope>NUCLEOTIDE SEQUENCE</scope>
    <source>
        <strain evidence="1">HHB10654</strain>
    </source>
</reference>
<dbReference type="EMBL" id="MU277191">
    <property type="protein sequence ID" value="KAI0067102.1"/>
    <property type="molecule type" value="Genomic_DNA"/>
</dbReference>
<accession>A0ACB8TFA2</accession>
<proteinExistence type="predicted"/>
<dbReference type="Proteomes" id="UP000814140">
    <property type="component" value="Unassembled WGS sequence"/>
</dbReference>
<protein>
    <submittedName>
        <fullName evidence="1">FAD dependent oxidoreductase</fullName>
    </submittedName>
</protein>